<dbReference type="RefSeq" id="WP_345578357.1">
    <property type="nucleotide sequence ID" value="NZ_BAABLV010000008.1"/>
</dbReference>
<feature type="transmembrane region" description="Helical" evidence="1">
    <location>
        <begin position="45"/>
        <end position="64"/>
    </location>
</feature>
<keyword evidence="1" id="KW-1133">Transmembrane helix</keyword>
<keyword evidence="1" id="KW-0812">Transmembrane</keyword>
<feature type="transmembrane region" description="Helical" evidence="1">
    <location>
        <begin position="85"/>
        <end position="111"/>
    </location>
</feature>
<dbReference type="Pfam" id="PF11377">
    <property type="entry name" value="DUF3180"/>
    <property type="match status" value="1"/>
</dbReference>
<keyword evidence="3" id="KW-1185">Reference proteome</keyword>
<accession>A0ABP9F0S0</accession>
<evidence type="ECO:0000313" key="3">
    <source>
        <dbReference type="Proteomes" id="UP001501521"/>
    </source>
</evidence>
<keyword evidence="1" id="KW-0472">Membrane</keyword>
<name>A0ABP9F0S0_9ACTN</name>
<dbReference type="EMBL" id="BAABLV010000008">
    <property type="protein sequence ID" value="GAA4890977.1"/>
    <property type="molecule type" value="Genomic_DNA"/>
</dbReference>
<proteinExistence type="predicted"/>
<sequence length="167" mass="17299">MSTQEPRPKLGLTTPRQAVVSVLAGAVVFALVILGFEAVGAFPPVVPWSVPITLIVLAVAVAIYSRALPKRIEEKRLAPQEGLAALAVGKSMIMTGALFAGGHIVYVMRYLSQLEAALPSARVVQGTATIVAALLLAGAGALLERACVVHDDDDDDEHPDGASPSPA</sequence>
<evidence type="ECO:0000256" key="1">
    <source>
        <dbReference type="SAM" id="Phobius"/>
    </source>
</evidence>
<protein>
    <recommendedName>
        <fullName evidence="4">DUF3180 domain-containing protein</fullName>
    </recommendedName>
</protein>
<organism evidence="2 3">
    <name type="scientific">Tessaracoccus lubricantis</name>
    <dbReference type="NCBI Taxonomy" id="545543"/>
    <lineage>
        <taxon>Bacteria</taxon>
        <taxon>Bacillati</taxon>
        <taxon>Actinomycetota</taxon>
        <taxon>Actinomycetes</taxon>
        <taxon>Propionibacteriales</taxon>
        <taxon>Propionibacteriaceae</taxon>
        <taxon>Tessaracoccus</taxon>
    </lineage>
</organism>
<comment type="caution">
    <text evidence="2">The sequence shown here is derived from an EMBL/GenBank/DDBJ whole genome shotgun (WGS) entry which is preliminary data.</text>
</comment>
<dbReference type="Proteomes" id="UP001501521">
    <property type="component" value="Unassembled WGS sequence"/>
</dbReference>
<evidence type="ECO:0000313" key="2">
    <source>
        <dbReference type="EMBL" id="GAA4890977.1"/>
    </source>
</evidence>
<reference evidence="3" key="1">
    <citation type="journal article" date="2019" name="Int. J. Syst. Evol. Microbiol.">
        <title>The Global Catalogue of Microorganisms (GCM) 10K type strain sequencing project: providing services to taxonomists for standard genome sequencing and annotation.</title>
        <authorList>
            <consortium name="The Broad Institute Genomics Platform"/>
            <consortium name="The Broad Institute Genome Sequencing Center for Infectious Disease"/>
            <person name="Wu L."/>
            <person name="Ma J."/>
        </authorList>
    </citation>
    <scope>NUCLEOTIDE SEQUENCE [LARGE SCALE GENOMIC DNA]</scope>
    <source>
        <strain evidence="3">JCM 19125</strain>
    </source>
</reference>
<evidence type="ECO:0008006" key="4">
    <source>
        <dbReference type="Google" id="ProtNLM"/>
    </source>
</evidence>
<feature type="transmembrane region" description="Helical" evidence="1">
    <location>
        <begin position="20"/>
        <end position="39"/>
    </location>
</feature>
<dbReference type="InterPro" id="IPR021517">
    <property type="entry name" value="DUF3180"/>
</dbReference>
<gene>
    <name evidence="2" type="ORF">GCM10025789_04550</name>
</gene>
<feature type="transmembrane region" description="Helical" evidence="1">
    <location>
        <begin position="123"/>
        <end position="143"/>
    </location>
</feature>